<proteinExistence type="predicted"/>
<reference evidence="3" key="1">
    <citation type="submission" date="2021-02" db="EMBL/GenBank/DDBJ databases">
        <authorList>
            <person name="Nowell W R."/>
        </authorList>
    </citation>
    <scope>NUCLEOTIDE SEQUENCE</scope>
</reference>
<gene>
    <name evidence="2" type="ORF">KIK155_LOCUS4081</name>
    <name evidence="3" type="ORF">TOA249_LOCUS24802</name>
</gene>
<protein>
    <submittedName>
        <fullName evidence="3">Uncharacterized protein</fullName>
    </submittedName>
</protein>
<sequence length="84" mass="9351">MRLQLWLLLVIGMAITVIAKGYNNDADDEHERVKRQAGSCIHPRFDWAKRVACIASCKVQNCATGYCRGTTCVCSRCSSGWQGK</sequence>
<dbReference type="InterPro" id="IPR038204">
    <property type="entry name" value="Abf-1/2_sf"/>
</dbReference>
<accession>A0A821QLG9</accession>
<evidence type="ECO:0000313" key="2">
    <source>
        <dbReference type="EMBL" id="CAF3356479.1"/>
    </source>
</evidence>
<dbReference type="AlphaFoldDB" id="A0A821QLG9"/>
<dbReference type="Proteomes" id="UP000663865">
    <property type="component" value="Unassembled WGS sequence"/>
</dbReference>
<evidence type="ECO:0000313" key="4">
    <source>
        <dbReference type="Proteomes" id="UP000663838"/>
    </source>
</evidence>
<dbReference type="InterPro" id="IPR031770">
    <property type="entry name" value="Abf-1/2"/>
</dbReference>
<organism evidence="3 4">
    <name type="scientific">Rotaria socialis</name>
    <dbReference type="NCBI Taxonomy" id="392032"/>
    <lineage>
        <taxon>Eukaryota</taxon>
        <taxon>Metazoa</taxon>
        <taxon>Spiralia</taxon>
        <taxon>Gnathifera</taxon>
        <taxon>Rotifera</taxon>
        <taxon>Eurotatoria</taxon>
        <taxon>Bdelloidea</taxon>
        <taxon>Philodinida</taxon>
        <taxon>Philodinidae</taxon>
        <taxon>Rotaria</taxon>
    </lineage>
</organism>
<name>A0A821QLG9_9BILA</name>
<dbReference type="Pfam" id="PF16839">
    <property type="entry name" value="Antimicrobial25"/>
    <property type="match status" value="1"/>
</dbReference>
<evidence type="ECO:0000313" key="3">
    <source>
        <dbReference type="EMBL" id="CAF4824462.1"/>
    </source>
</evidence>
<dbReference type="EMBL" id="CAJOBS010002585">
    <property type="protein sequence ID" value="CAF4824462.1"/>
    <property type="molecule type" value="Genomic_DNA"/>
</dbReference>
<feature type="signal peptide" evidence="1">
    <location>
        <begin position="1"/>
        <end position="21"/>
    </location>
</feature>
<dbReference type="GO" id="GO:0098542">
    <property type="term" value="P:defense response to other organism"/>
    <property type="evidence" value="ECO:0007669"/>
    <property type="project" value="InterPro"/>
</dbReference>
<feature type="chain" id="PRO_5036238353" evidence="1">
    <location>
        <begin position="22"/>
        <end position="84"/>
    </location>
</feature>
<dbReference type="Gene3D" id="3.30.30.110">
    <property type="entry name" value="Antibacterial factor-related peptide"/>
    <property type="match status" value="1"/>
</dbReference>
<evidence type="ECO:0000256" key="1">
    <source>
        <dbReference type="SAM" id="SignalP"/>
    </source>
</evidence>
<dbReference type="EMBL" id="CAJNYV010000313">
    <property type="protein sequence ID" value="CAF3356479.1"/>
    <property type="molecule type" value="Genomic_DNA"/>
</dbReference>
<keyword evidence="1" id="KW-0732">Signal</keyword>
<comment type="caution">
    <text evidence="3">The sequence shown here is derived from an EMBL/GenBank/DDBJ whole genome shotgun (WGS) entry which is preliminary data.</text>
</comment>
<dbReference type="Proteomes" id="UP000663838">
    <property type="component" value="Unassembled WGS sequence"/>
</dbReference>